<evidence type="ECO:0000313" key="4">
    <source>
        <dbReference type="Proteomes" id="UP000076078"/>
    </source>
</evidence>
<protein>
    <submittedName>
        <fullName evidence="3">Uncharacterized protein</fullName>
    </submittedName>
</protein>
<comment type="caution">
    <text evidence="3">The sequence shown here is derived from an EMBL/GenBank/DDBJ whole genome shotgun (WGS) entry which is preliminary data.</text>
</comment>
<dbReference type="InParanoid" id="A0A151Z7X4"/>
<dbReference type="AlphaFoldDB" id="A0A151Z7X4"/>
<sequence>MTLNKVIKTYLKGTTESVFSDRVSKILFKSKLIAVIVVATILLALIRDLIVFVIKLPMDNNYRHLSIFFTFVLETIQSLIVMNAIAETPINYILFQRINSDIPKYESPEIKLSKLSMAASRSNTIDLGQVNISSSTDSFENPLSDSSTPLHHVNSNNILPPPQEV</sequence>
<keyword evidence="2" id="KW-0812">Transmembrane</keyword>
<feature type="transmembrane region" description="Helical" evidence="2">
    <location>
        <begin position="32"/>
        <end position="54"/>
    </location>
</feature>
<organism evidence="3 4">
    <name type="scientific">Tieghemostelium lacteum</name>
    <name type="common">Slime mold</name>
    <name type="synonym">Dictyostelium lacteum</name>
    <dbReference type="NCBI Taxonomy" id="361077"/>
    <lineage>
        <taxon>Eukaryota</taxon>
        <taxon>Amoebozoa</taxon>
        <taxon>Evosea</taxon>
        <taxon>Eumycetozoa</taxon>
        <taxon>Dictyostelia</taxon>
        <taxon>Dictyosteliales</taxon>
        <taxon>Raperosteliaceae</taxon>
        <taxon>Tieghemostelium</taxon>
    </lineage>
</organism>
<keyword evidence="4" id="KW-1185">Reference proteome</keyword>
<dbReference type="PANTHER" id="PTHR31494:SF3">
    <property type="entry name" value="THH1_TOM1_TOM3 DOMAIN-CONTAINING PROTEIN"/>
    <property type="match status" value="1"/>
</dbReference>
<dbReference type="Proteomes" id="UP000076078">
    <property type="component" value="Unassembled WGS sequence"/>
</dbReference>
<reference evidence="3 4" key="1">
    <citation type="submission" date="2015-12" db="EMBL/GenBank/DDBJ databases">
        <title>Dictyostelia acquired genes for synthesis and detection of signals that induce cell-type specialization by lateral gene transfer from prokaryotes.</title>
        <authorList>
            <person name="Gloeckner G."/>
            <person name="Schaap P."/>
        </authorList>
    </citation>
    <scope>NUCLEOTIDE SEQUENCE [LARGE SCALE GENOMIC DNA]</scope>
    <source>
        <strain evidence="3 4">TK</strain>
    </source>
</reference>
<feature type="region of interest" description="Disordered" evidence="1">
    <location>
        <begin position="136"/>
        <end position="165"/>
    </location>
</feature>
<dbReference type="EMBL" id="LODT01000037">
    <property type="protein sequence ID" value="KYQ90035.1"/>
    <property type="molecule type" value="Genomic_DNA"/>
</dbReference>
<dbReference type="PANTHER" id="PTHR31494">
    <property type="entry name" value="THH1_TOM1_TOM3 DOMAIN-CONTAINING PROTEIN-RELATED-RELATED"/>
    <property type="match status" value="1"/>
</dbReference>
<feature type="transmembrane region" description="Helical" evidence="2">
    <location>
        <begin position="66"/>
        <end position="86"/>
    </location>
</feature>
<evidence type="ECO:0000256" key="2">
    <source>
        <dbReference type="SAM" id="Phobius"/>
    </source>
</evidence>
<keyword evidence="2" id="KW-0472">Membrane</keyword>
<accession>A0A151Z7X4</accession>
<keyword evidence="2" id="KW-1133">Transmembrane helix</keyword>
<proteinExistence type="predicted"/>
<feature type="compositionally biased region" description="Polar residues" evidence="1">
    <location>
        <begin position="136"/>
        <end position="158"/>
    </location>
</feature>
<gene>
    <name evidence="3" type="ORF">DLAC_08619</name>
</gene>
<evidence type="ECO:0000313" key="3">
    <source>
        <dbReference type="EMBL" id="KYQ90035.1"/>
    </source>
</evidence>
<name>A0A151Z7X4_TIELA</name>
<evidence type="ECO:0000256" key="1">
    <source>
        <dbReference type="SAM" id="MobiDB-lite"/>
    </source>
</evidence>